<name>A0A6N8IMI6_9BURK</name>
<dbReference type="AlphaFoldDB" id="A0A6N8IMI6"/>
<accession>A0A6N8IMI6</accession>
<reference evidence="1 2" key="1">
    <citation type="submission" date="2019-12" db="EMBL/GenBank/DDBJ databases">
        <authorList>
            <person name="Huq M.A."/>
        </authorList>
    </citation>
    <scope>NUCLEOTIDE SEQUENCE [LARGE SCALE GENOMIC DNA]</scope>
    <source>
        <strain evidence="1 2">MAH-25</strain>
    </source>
</reference>
<gene>
    <name evidence="1" type="ORF">GON04_00175</name>
</gene>
<protein>
    <submittedName>
        <fullName evidence="1">Uncharacterized protein</fullName>
    </submittedName>
</protein>
<keyword evidence="2" id="KW-1185">Reference proteome</keyword>
<dbReference type="EMBL" id="WSEL01000002">
    <property type="protein sequence ID" value="MVQ27845.1"/>
    <property type="molecule type" value="Genomic_DNA"/>
</dbReference>
<organism evidence="1 2">
    <name type="scientific">Ramlibacter pinisoli</name>
    <dbReference type="NCBI Taxonomy" id="2682844"/>
    <lineage>
        <taxon>Bacteria</taxon>
        <taxon>Pseudomonadati</taxon>
        <taxon>Pseudomonadota</taxon>
        <taxon>Betaproteobacteria</taxon>
        <taxon>Burkholderiales</taxon>
        <taxon>Comamonadaceae</taxon>
        <taxon>Ramlibacter</taxon>
    </lineage>
</organism>
<dbReference type="Proteomes" id="UP000469385">
    <property type="component" value="Unassembled WGS sequence"/>
</dbReference>
<sequence length="136" mass="15237">MGIEDETRAFVQPYRALFDGEPDVSVDQGWWPAVANALDALLALGEEYPKAKLRVFQVKQKLGELRIQCELDCVPPVMRLRLDAILHSAASACSVTCERCGRPGKQMCSSFGWLRVLCDEHAASQRERDARLDSEE</sequence>
<evidence type="ECO:0000313" key="1">
    <source>
        <dbReference type="EMBL" id="MVQ27845.1"/>
    </source>
</evidence>
<evidence type="ECO:0000313" key="2">
    <source>
        <dbReference type="Proteomes" id="UP000469385"/>
    </source>
</evidence>
<comment type="caution">
    <text evidence="1">The sequence shown here is derived from an EMBL/GenBank/DDBJ whole genome shotgun (WGS) entry which is preliminary data.</text>
</comment>
<dbReference type="RefSeq" id="WP_157395989.1">
    <property type="nucleotide sequence ID" value="NZ_WSEL01000002.1"/>
</dbReference>
<proteinExistence type="predicted"/>